<evidence type="ECO:0000313" key="6">
    <source>
        <dbReference type="Proteomes" id="UP000239181"/>
    </source>
</evidence>
<dbReference type="Pfam" id="PF02275">
    <property type="entry name" value="CBAH"/>
    <property type="match status" value="1"/>
</dbReference>
<evidence type="ECO:0000259" key="4">
    <source>
        <dbReference type="Pfam" id="PF02275"/>
    </source>
</evidence>
<organism evidence="5 6">
    <name type="scientific">Pantoea coffeiphila</name>
    <dbReference type="NCBI Taxonomy" id="1465635"/>
    <lineage>
        <taxon>Bacteria</taxon>
        <taxon>Pseudomonadati</taxon>
        <taxon>Pseudomonadota</taxon>
        <taxon>Gammaproteobacteria</taxon>
        <taxon>Enterobacterales</taxon>
        <taxon>Erwiniaceae</taxon>
        <taxon>Pantoea</taxon>
    </lineage>
</organism>
<feature type="domain" description="Choloylglycine hydrolase/NAAA C-terminal" evidence="4">
    <location>
        <begin position="28"/>
        <end position="317"/>
    </location>
</feature>
<feature type="signal peptide" evidence="3">
    <location>
        <begin position="1"/>
        <end position="27"/>
    </location>
</feature>
<dbReference type="InterPro" id="IPR029132">
    <property type="entry name" value="CBAH/NAAA_C"/>
</dbReference>
<dbReference type="SUPFAM" id="SSF56235">
    <property type="entry name" value="N-terminal nucleophile aminohydrolases (Ntn hydrolases)"/>
    <property type="match status" value="1"/>
</dbReference>
<dbReference type="AlphaFoldDB" id="A0A2S9I7K4"/>
<dbReference type="PANTHER" id="PTHR35527">
    <property type="entry name" value="CHOLOYLGLYCINE HYDROLASE"/>
    <property type="match status" value="1"/>
</dbReference>
<name>A0A2S9I7K4_9GAMM</name>
<proteinExistence type="inferred from homology"/>
<gene>
    <name evidence="5" type="ORF">CQW29_19960</name>
</gene>
<evidence type="ECO:0000256" key="3">
    <source>
        <dbReference type="SAM" id="SignalP"/>
    </source>
</evidence>
<evidence type="ECO:0000256" key="1">
    <source>
        <dbReference type="ARBA" id="ARBA00006625"/>
    </source>
</evidence>
<dbReference type="EMBL" id="PDET01000016">
    <property type="protein sequence ID" value="PRD13783.1"/>
    <property type="molecule type" value="Genomic_DNA"/>
</dbReference>
<comment type="similarity">
    <text evidence="1">Belongs to the peptidase C59 family.</text>
</comment>
<evidence type="ECO:0000256" key="2">
    <source>
        <dbReference type="ARBA" id="ARBA00022801"/>
    </source>
</evidence>
<dbReference type="PANTHER" id="PTHR35527:SF2">
    <property type="entry name" value="HYDROLASE"/>
    <property type="match status" value="1"/>
</dbReference>
<sequence length="362" mass="39864">MNKKLTSLVAVAMGASLAIATIGSASACTRAFLNTYPGYMVSARNLDFFGPVDPSLVITPRGIEHTGSDGPGAKQWKTRYGSVVIYADGVFPMDGMNEKGLAGHTQYYTNGKQVQADNKDKPELDSRAWLSYLLDNFATVDEAVKGLEDVRLVAKKLPIDYASDTKHIALEDVTGDSAIIEIDNGKVNIYHNRDYRVMTNPPSYDRQLANLKKYQGVDENHIPGTQSAEDRFVRTSIGVKNIPQPDNKAQAQGFILSVVNNAAFPINYPDASDPMVKSITDAYAKYSKFPQENKGTSTYWTTIADLSHGEYHFKSVFAPSEVMVKLGEINFSVGQPVKRIDHLQNYAQKGWQGDVLKYAKSS</sequence>
<keyword evidence="2 5" id="KW-0378">Hydrolase</keyword>
<feature type="chain" id="PRO_5015473961" evidence="3">
    <location>
        <begin position="28"/>
        <end position="362"/>
    </location>
</feature>
<accession>A0A2S9I7K4</accession>
<dbReference type="RefSeq" id="WP_105594496.1">
    <property type="nucleotide sequence ID" value="NZ_PDET01000016.1"/>
</dbReference>
<dbReference type="GO" id="GO:0016787">
    <property type="term" value="F:hydrolase activity"/>
    <property type="evidence" value="ECO:0007669"/>
    <property type="project" value="UniProtKB-KW"/>
</dbReference>
<evidence type="ECO:0000313" key="5">
    <source>
        <dbReference type="EMBL" id="PRD13783.1"/>
    </source>
</evidence>
<dbReference type="OrthoDB" id="1265391at2"/>
<keyword evidence="3" id="KW-0732">Signal</keyword>
<reference evidence="5 6" key="1">
    <citation type="submission" date="2017-10" db="EMBL/GenBank/DDBJ databases">
        <title>Draft genome of two endophytic bacteria isolated from 'guarana' Paullinia cupana (Mart.) Ducke.</title>
        <authorList>
            <person name="Siqueira K.A."/>
            <person name="Liotti R.G."/>
            <person name="Mendes T.A."/>
            <person name="Soares M.A."/>
        </authorList>
    </citation>
    <scope>NUCLEOTIDE SEQUENCE [LARGE SCALE GENOMIC DNA]</scope>
    <source>
        <strain evidence="5 6">342</strain>
    </source>
</reference>
<dbReference type="Gene3D" id="3.60.60.10">
    <property type="entry name" value="Penicillin V Acylase, Chain A"/>
    <property type="match status" value="1"/>
</dbReference>
<protein>
    <submittedName>
        <fullName evidence="5">Choloylglycine hydrolase</fullName>
    </submittedName>
</protein>
<dbReference type="InterPro" id="IPR029055">
    <property type="entry name" value="Ntn_hydrolases_N"/>
</dbReference>
<dbReference type="Proteomes" id="UP000239181">
    <property type="component" value="Unassembled WGS sequence"/>
</dbReference>
<dbReference type="PROSITE" id="PS51257">
    <property type="entry name" value="PROKAR_LIPOPROTEIN"/>
    <property type="match status" value="1"/>
</dbReference>
<keyword evidence="6" id="KW-1185">Reference proteome</keyword>
<comment type="caution">
    <text evidence="5">The sequence shown here is derived from an EMBL/GenBank/DDBJ whole genome shotgun (WGS) entry which is preliminary data.</text>
</comment>
<dbReference type="InterPro" id="IPR052193">
    <property type="entry name" value="Peptidase_C59"/>
</dbReference>